<keyword evidence="2" id="KW-1185">Reference proteome</keyword>
<dbReference type="EC" id="2.5.1.-" evidence="1"/>
<dbReference type="InterPro" id="IPR002060">
    <property type="entry name" value="Squ/phyt_synthse"/>
</dbReference>
<evidence type="ECO:0000313" key="1">
    <source>
        <dbReference type="EMBL" id="CBI42291.1"/>
    </source>
</evidence>
<reference evidence="2" key="2">
    <citation type="journal article" date="2011" name="J. Biotechnol.">
        <title>Genome sequence of B. amyloliquefaciens type strain DSM7(T) reveals differences to plant-associated B. amyloliquefaciens FZB42.</title>
        <authorList>
            <person name="Ruckert C."/>
            <person name="Blom J."/>
            <person name="Chen X."/>
            <person name="Reva O."/>
            <person name="Borriss R."/>
        </authorList>
    </citation>
    <scope>NUCLEOTIDE SEQUENCE [LARGE SCALE GENOMIC DNA]</scope>
    <source>
        <strain evidence="2">DSM 7</strain>
    </source>
</reference>
<dbReference type="PANTHER" id="PTHR31480">
    <property type="entry name" value="BIFUNCTIONAL LYCOPENE CYCLASE/PHYTOENE SYNTHASE"/>
    <property type="match status" value="1"/>
</dbReference>
<organism evidence="1 2">
    <name type="scientific">Bacillus amyloliquefaciens (strain ATCC 23350 / DSM 7 / BCRC 11601 / CCUG 28519 / NBRC 15535 / NRRL B-14393 / F)</name>
    <dbReference type="NCBI Taxonomy" id="692420"/>
    <lineage>
        <taxon>Bacteria</taxon>
        <taxon>Bacillati</taxon>
        <taxon>Bacillota</taxon>
        <taxon>Bacilli</taxon>
        <taxon>Bacillales</taxon>
        <taxon>Bacillaceae</taxon>
        <taxon>Bacillus</taxon>
        <taxon>Bacillus amyloliquefaciens group</taxon>
    </lineage>
</organism>
<dbReference type="Proteomes" id="UP000006562">
    <property type="component" value="Chromosome"/>
</dbReference>
<dbReference type="Gene3D" id="1.10.600.10">
    <property type="entry name" value="Farnesyl Diphosphate Synthase"/>
    <property type="match status" value="1"/>
</dbReference>
<dbReference type="Pfam" id="PF00494">
    <property type="entry name" value="SQS_PSY"/>
    <property type="match status" value="1"/>
</dbReference>
<name>A0A9P1NGS4_BACAS</name>
<dbReference type="SUPFAM" id="SSF48576">
    <property type="entry name" value="Terpenoid synthases"/>
    <property type="match status" value="1"/>
</dbReference>
<gene>
    <name evidence="1" type="primary">yisP</name>
    <name evidence="1" type="ordered locus">BAMF_1165</name>
</gene>
<dbReference type="RefSeq" id="WP_013351776.1">
    <property type="nucleotide sequence ID" value="NC_014551.1"/>
</dbReference>
<dbReference type="AlphaFoldDB" id="A0A9P1NGS4"/>
<accession>A0A9P1NGS4</accession>
<reference evidence="1 2" key="1">
    <citation type="journal article" date="2011" name="Int. J. Syst. Evol. Microbiol.">
        <title>Relationship of Bacillus amyloliquefaciens clades associated with strains DSM 7T and FZB42T: a proposal for Bacillus amyloliquefaciens subsp. amyloliquefaciens subsp. nov. and Bacillus amyloliquefaciens subsp. plantarum subsp. nov. based on complete genome sequence comparisons.</title>
        <authorList>
            <person name="Borriss R."/>
            <person name="Chen X.H."/>
            <person name="Rueckert C."/>
            <person name="Blom J."/>
            <person name="Becker A."/>
            <person name="Baumgarth B."/>
            <person name="Fan B."/>
            <person name="Pukall R."/>
            <person name="Schumann P."/>
            <person name="Sproer C."/>
            <person name="Junge H."/>
            <person name="Vater J."/>
            <person name="Puhler A."/>
            <person name="Klenk H.P."/>
        </authorList>
    </citation>
    <scope>NUCLEOTIDE SEQUENCE [LARGE SCALE GENOMIC DNA]</scope>
    <source>
        <strain evidence="2">DSM 7</strain>
    </source>
</reference>
<proteinExistence type="predicted"/>
<keyword evidence="1" id="KW-0808">Transferase</keyword>
<protein>
    <submittedName>
        <fullName evidence="1">Squalene/phytoene synthase</fullName>
        <ecNumber evidence="1">2.5.1.-</ecNumber>
    </submittedName>
</protein>
<dbReference type="InterPro" id="IPR008949">
    <property type="entry name" value="Isoprenoid_synthase_dom_sf"/>
</dbReference>
<dbReference type="EMBL" id="FN597644">
    <property type="protein sequence ID" value="CBI42291.1"/>
    <property type="molecule type" value="Genomic_DNA"/>
</dbReference>
<dbReference type="GO" id="GO:0016765">
    <property type="term" value="F:transferase activity, transferring alkyl or aryl (other than methyl) groups"/>
    <property type="evidence" value="ECO:0007669"/>
    <property type="project" value="UniProtKB-ARBA"/>
</dbReference>
<sequence length="247" mass="28398">MTEYETCAQLAEAHFPLYKQTFSSLPPKNRQAAWAVLALFHEAEKLADVQEFEGFEQAAQDVLNGTSPEGFLWEALADVRQQFGLEEEPFCEFIAGQRSDREKETYQEFDDLLMYAGQTGGALGLLLLPVCARRNQEKLRHAAVSLGAAVQLTRVLTGIHTDERMKKRLPRQVMEQFGYTEEELERHTINKAFMNVWEYITFEAEAYFEEASEELELFPLYSRPAVTGLLAHYRSELDDMRKRLTQA</sequence>
<dbReference type="KEGG" id="bao:BAMF_1165"/>
<evidence type="ECO:0000313" key="2">
    <source>
        <dbReference type="Proteomes" id="UP000006562"/>
    </source>
</evidence>